<dbReference type="AlphaFoldDB" id="A0A3P6TGM4"/>
<proteinExistence type="predicted"/>
<sequence>MACTLQSVRVGRTFDSDYPGNAKALSDDRSLSMIAVIEQVEELKVPPEVARPKSVMLAYKLCKYRDKLMSFIDGSRGQYRFFFSHRD</sequence>
<accession>A0A3P6TGM4</accession>
<dbReference type="OMA" id="SDYPRIQ"/>
<dbReference type="OrthoDB" id="5787923at2759"/>
<dbReference type="Proteomes" id="UP000277928">
    <property type="component" value="Unassembled WGS sequence"/>
</dbReference>
<gene>
    <name evidence="1" type="ORF">NLS_LOCUS8071</name>
</gene>
<organism evidence="1 2">
    <name type="scientific">Litomosoides sigmodontis</name>
    <name type="common">Filarial nematode worm</name>
    <dbReference type="NCBI Taxonomy" id="42156"/>
    <lineage>
        <taxon>Eukaryota</taxon>
        <taxon>Metazoa</taxon>
        <taxon>Ecdysozoa</taxon>
        <taxon>Nematoda</taxon>
        <taxon>Chromadorea</taxon>
        <taxon>Rhabditida</taxon>
        <taxon>Spirurina</taxon>
        <taxon>Spiruromorpha</taxon>
        <taxon>Filarioidea</taxon>
        <taxon>Onchocercidae</taxon>
        <taxon>Litomosoides</taxon>
    </lineage>
</organism>
<protein>
    <submittedName>
        <fullName evidence="1">Uncharacterized protein</fullName>
    </submittedName>
</protein>
<evidence type="ECO:0000313" key="2">
    <source>
        <dbReference type="Proteomes" id="UP000277928"/>
    </source>
</evidence>
<evidence type="ECO:0000313" key="1">
    <source>
        <dbReference type="EMBL" id="VDK87286.1"/>
    </source>
</evidence>
<name>A0A3P6TGM4_LITSI</name>
<dbReference type="EMBL" id="UYRX01000942">
    <property type="protein sequence ID" value="VDK87286.1"/>
    <property type="molecule type" value="Genomic_DNA"/>
</dbReference>
<reference evidence="1 2" key="1">
    <citation type="submission" date="2018-08" db="EMBL/GenBank/DDBJ databases">
        <authorList>
            <person name="Laetsch R D."/>
            <person name="Stevens L."/>
            <person name="Kumar S."/>
            <person name="Blaxter L. M."/>
        </authorList>
    </citation>
    <scope>NUCLEOTIDE SEQUENCE [LARGE SCALE GENOMIC DNA]</scope>
</reference>
<keyword evidence="2" id="KW-1185">Reference proteome</keyword>